<dbReference type="GO" id="GO:0005840">
    <property type="term" value="C:ribosome"/>
    <property type="evidence" value="ECO:0007669"/>
    <property type="project" value="UniProtKB-KW"/>
</dbReference>
<dbReference type="AlphaFoldDB" id="A0AA38XIC1"/>
<keyword evidence="1" id="KW-0808">Transferase</keyword>
<name>A0AA38XIC1_9EURO</name>
<dbReference type="InterPro" id="IPR029063">
    <property type="entry name" value="SAM-dependent_MTases_sf"/>
</dbReference>
<comment type="caution">
    <text evidence="1">The sequence shown here is derived from an EMBL/GenBank/DDBJ whole genome shotgun (WGS) entry which is preliminary data.</text>
</comment>
<dbReference type="Gene3D" id="3.40.50.150">
    <property type="entry name" value="Vaccinia Virus protein VP39"/>
    <property type="match status" value="1"/>
</dbReference>
<keyword evidence="2" id="KW-1185">Reference proteome</keyword>
<protein>
    <submittedName>
        <fullName evidence="1">Ribosomal protein lysine methyltransferase</fullName>
    </submittedName>
</protein>
<keyword evidence="1" id="KW-0687">Ribonucleoprotein</keyword>
<dbReference type="GO" id="GO:0008757">
    <property type="term" value="F:S-adenosylmethionine-dependent methyltransferase activity"/>
    <property type="evidence" value="ECO:0007669"/>
    <property type="project" value="UniProtKB-ARBA"/>
</dbReference>
<evidence type="ECO:0000313" key="2">
    <source>
        <dbReference type="Proteomes" id="UP001172673"/>
    </source>
</evidence>
<gene>
    <name evidence="1" type="primary">RKM5</name>
    <name evidence="1" type="ORF">H2200_002102</name>
</gene>
<dbReference type="PANTHER" id="PTHR14614">
    <property type="entry name" value="HEPATOCELLULAR CARCINOMA-ASSOCIATED ANTIGEN"/>
    <property type="match status" value="1"/>
</dbReference>
<keyword evidence="1" id="KW-0689">Ribosomal protein</keyword>
<dbReference type="Proteomes" id="UP001172673">
    <property type="component" value="Unassembled WGS sequence"/>
</dbReference>
<evidence type="ECO:0000313" key="1">
    <source>
        <dbReference type="EMBL" id="KAJ9613966.1"/>
    </source>
</evidence>
<organism evidence="1 2">
    <name type="scientific">Cladophialophora chaetospira</name>
    <dbReference type="NCBI Taxonomy" id="386627"/>
    <lineage>
        <taxon>Eukaryota</taxon>
        <taxon>Fungi</taxon>
        <taxon>Dikarya</taxon>
        <taxon>Ascomycota</taxon>
        <taxon>Pezizomycotina</taxon>
        <taxon>Eurotiomycetes</taxon>
        <taxon>Chaetothyriomycetidae</taxon>
        <taxon>Chaetothyriales</taxon>
        <taxon>Herpotrichiellaceae</taxon>
        <taxon>Cladophialophora</taxon>
    </lineage>
</organism>
<dbReference type="SUPFAM" id="SSF53335">
    <property type="entry name" value="S-adenosyl-L-methionine-dependent methyltransferases"/>
    <property type="match status" value="1"/>
</dbReference>
<proteinExistence type="predicted"/>
<dbReference type="GO" id="GO:0032991">
    <property type="term" value="C:protein-containing complex"/>
    <property type="evidence" value="ECO:0007669"/>
    <property type="project" value="TreeGrafter"/>
</dbReference>
<dbReference type="GO" id="GO:0005829">
    <property type="term" value="C:cytosol"/>
    <property type="evidence" value="ECO:0007669"/>
    <property type="project" value="TreeGrafter"/>
</dbReference>
<dbReference type="GO" id="GO:0032259">
    <property type="term" value="P:methylation"/>
    <property type="evidence" value="ECO:0007669"/>
    <property type="project" value="UniProtKB-KW"/>
</dbReference>
<dbReference type="InterPro" id="IPR019410">
    <property type="entry name" value="Methyltransf_16"/>
</dbReference>
<reference evidence="1" key="1">
    <citation type="submission" date="2022-10" db="EMBL/GenBank/DDBJ databases">
        <title>Culturing micro-colonial fungi from biological soil crusts in the Mojave desert and describing Neophaeococcomyces mojavensis, and introducing the new genera and species Taxawa tesnikishii.</title>
        <authorList>
            <person name="Kurbessoian T."/>
            <person name="Stajich J.E."/>
        </authorList>
    </citation>
    <scope>NUCLEOTIDE SEQUENCE</scope>
    <source>
        <strain evidence="1">TK_41</strain>
    </source>
</reference>
<dbReference type="PANTHER" id="PTHR14614:SF109">
    <property type="entry name" value="RIBOSOMAL LYSINE N-METHYLTRANSFERASE 5"/>
    <property type="match status" value="1"/>
</dbReference>
<accession>A0AA38XIC1</accession>
<sequence>MTAQTLRTVLGPPIEVAGEETFCLFSQEIPSNNLGFVDPKASTLELDIAGRGFSIRQSTGLLNSSREEGTTGAVLWKITPLLATWMASAPSLLAHVLHHDAVVVELGCGVAGLLGLVLSRKVQCYVLTDLDYVMKHLRENLAANAVAPRMDTKVTKKKTNQKNPARDNLKTLPLDWERDSARNLETVLPEGRAIDLVVLCDCVYNEYLVSPLVQTCVDLCRLRSVTGKETVVLIAQQLRSDVVFEVFLESLMKEFDVWRVPDPDVSKDLGLGSGYAVHVAVLRDLAGTAT</sequence>
<dbReference type="Pfam" id="PF10294">
    <property type="entry name" value="Methyltransf_16"/>
    <property type="match status" value="1"/>
</dbReference>
<keyword evidence="1" id="KW-0489">Methyltransferase</keyword>
<dbReference type="EMBL" id="JAPDRK010000003">
    <property type="protein sequence ID" value="KAJ9613966.1"/>
    <property type="molecule type" value="Genomic_DNA"/>
</dbReference>